<evidence type="ECO:0000256" key="1">
    <source>
        <dbReference type="SAM" id="SignalP"/>
    </source>
</evidence>
<dbReference type="PROSITE" id="PS51257">
    <property type="entry name" value="PROKAR_LIPOPROTEIN"/>
    <property type="match status" value="1"/>
</dbReference>
<proteinExistence type="predicted"/>
<evidence type="ECO:0000313" key="2">
    <source>
        <dbReference type="EMBL" id="JAP75863.1"/>
    </source>
</evidence>
<protein>
    <recommendedName>
        <fullName evidence="3">Evasin</fullName>
    </recommendedName>
</protein>
<dbReference type="EMBL" id="GEDV01012694">
    <property type="protein sequence ID" value="JAP75863.1"/>
    <property type="molecule type" value="Transcribed_RNA"/>
</dbReference>
<evidence type="ECO:0008006" key="3">
    <source>
        <dbReference type="Google" id="ProtNLM"/>
    </source>
</evidence>
<organism evidence="2">
    <name type="scientific">Rhipicephalus appendiculatus</name>
    <name type="common">Brown ear tick</name>
    <dbReference type="NCBI Taxonomy" id="34631"/>
    <lineage>
        <taxon>Eukaryota</taxon>
        <taxon>Metazoa</taxon>
        <taxon>Ecdysozoa</taxon>
        <taxon>Arthropoda</taxon>
        <taxon>Chelicerata</taxon>
        <taxon>Arachnida</taxon>
        <taxon>Acari</taxon>
        <taxon>Parasitiformes</taxon>
        <taxon>Ixodida</taxon>
        <taxon>Ixodoidea</taxon>
        <taxon>Ixodidae</taxon>
        <taxon>Rhipicephalinae</taxon>
        <taxon>Rhipicephalus</taxon>
        <taxon>Rhipicephalus</taxon>
    </lineage>
</organism>
<sequence>MRNAGSLFLVALLFVFACSLHLQVTSASKTKKQTPVQDLNIRCPPNSPTTSRCRHLLVQKNGIHNRSRLCNKPNGSPCSGRQGNKVLSGHCKEGKCRGTIYYLGRA</sequence>
<name>A0A131Y973_RHIAP</name>
<reference evidence="2" key="1">
    <citation type="journal article" date="2016" name="Ticks Tick Borne Dis.">
        <title>De novo assembly and annotation of the salivary gland transcriptome of Rhipicephalus appendiculatus male and female ticks during blood feeding.</title>
        <authorList>
            <person name="de Castro M.H."/>
            <person name="de Klerk D."/>
            <person name="Pienaar R."/>
            <person name="Latif A.A."/>
            <person name="Rees D.J."/>
            <person name="Mans B.J."/>
        </authorList>
    </citation>
    <scope>NUCLEOTIDE SEQUENCE</scope>
    <source>
        <tissue evidence="2">Salivary glands</tissue>
    </source>
</reference>
<dbReference type="AlphaFoldDB" id="A0A131Y973"/>
<accession>A0A131Y973</accession>
<feature type="chain" id="PRO_5007284403" description="Evasin" evidence="1">
    <location>
        <begin position="28"/>
        <end position="106"/>
    </location>
</feature>
<feature type="signal peptide" evidence="1">
    <location>
        <begin position="1"/>
        <end position="27"/>
    </location>
</feature>
<keyword evidence="1" id="KW-0732">Signal</keyword>